<name>A0A564ZHD2_9BACT</name>
<dbReference type="PANTHER" id="PTHR43798:SF31">
    <property type="entry name" value="AB HYDROLASE SUPERFAMILY PROTEIN YCLE"/>
    <property type="match status" value="1"/>
</dbReference>
<gene>
    <name evidence="3" type="ORF">MELA_01103</name>
</gene>
<dbReference type="GO" id="GO:0016020">
    <property type="term" value="C:membrane"/>
    <property type="evidence" value="ECO:0007669"/>
    <property type="project" value="TreeGrafter"/>
</dbReference>
<dbReference type="InterPro" id="IPR000073">
    <property type="entry name" value="AB_hydrolase_1"/>
</dbReference>
<dbReference type="Pfam" id="PF12697">
    <property type="entry name" value="Abhydrolase_6"/>
    <property type="match status" value="1"/>
</dbReference>
<dbReference type="AlphaFoldDB" id="A0A564ZHD2"/>
<feature type="domain" description="AB hydrolase-1" evidence="2">
    <location>
        <begin position="27"/>
        <end position="247"/>
    </location>
</feature>
<dbReference type="SUPFAM" id="SSF53474">
    <property type="entry name" value="alpha/beta-Hydrolases"/>
    <property type="match status" value="1"/>
</dbReference>
<keyword evidence="4" id="KW-1185">Reference proteome</keyword>
<evidence type="ECO:0000259" key="2">
    <source>
        <dbReference type="Pfam" id="PF12697"/>
    </source>
</evidence>
<reference evidence="3 4" key="1">
    <citation type="submission" date="2019-07" db="EMBL/GenBank/DDBJ databases">
        <authorList>
            <person name="Cremers G."/>
        </authorList>
    </citation>
    <scope>NUCLEOTIDE SEQUENCE [LARGE SCALE GENOMIC DNA]</scope>
</reference>
<proteinExistence type="predicted"/>
<organism evidence="3 4">
    <name type="scientific">Candidatus Methylomirabilis lanthanidiphila</name>
    <dbReference type="NCBI Taxonomy" id="2211376"/>
    <lineage>
        <taxon>Bacteria</taxon>
        <taxon>Candidatus Methylomirabilota</taxon>
        <taxon>Candidatus Methylomirabilia</taxon>
        <taxon>Candidatus Methylomirabilales</taxon>
        <taxon>Candidatus Methylomirabilaceae</taxon>
        <taxon>Candidatus Methylomirabilis</taxon>
    </lineage>
</organism>
<dbReference type="EMBL" id="CABIKM010000017">
    <property type="protein sequence ID" value="VUZ84729.1"/>
    <property type="molecule type" value="Genomic_DNA"/>
</dbReference>
<evidence type="ECO:0000313" key="4">
    <source>
        <dbReference type="Proteomes" id="UP000334340"/>
    </source>
</evidence>
<sequence length="257" mass="27842">MPYVQVGRARIHFVEQRPTPASQLPPIVFIHGAGGSHQVWLEPLRTLGRRRRAVAIDLPGHGDSEGSGADRVETYRDVVKEFVAAVGLERAVVVGHSMGGAIAQSLALAYPELLAGLVLVGTGARLRVQPQILAGLRADTRRTVELVTGLARAPGAPAELLRQDADALLRTPVPVIEGDLLACDAFDLMEHVKTITLPTLIICGTDDRMTPPKYADYLHRQINGSQRTLIPAAGHMVMLEQPDKVSREIEAFLERLA</sequence>
<dbReference type="PRINTS" id="PR00111">
    <property type="entry name" value="ABHYDROLASE"/>
</dbReference>
<dbReference type="InterPro" id="IPR029058">
    <property type="entry name" value="AB_hydrolase_fold"/>
</dbReference>
<protein>
    <submittedName>
        <fullName evidence="3">Alpha/beta hydrolase fold protein</fullName>
    </submittedName>
</protein>
<dbReference type="InterPro" id="IPR050266">
    <property type="entry name" value="AB_hydrolase_sf"/>
</dbReference>
<evidence type="ECO:0000256" key="1">
    <source>
        <dbReference type="ARBA" id="ARBA00022801"/>
    </source>
</evidence>
<keyword evidence="1 3" id="KW-0378">Hydrolase</keyword>
<dbReference type="Proteomes" id="UP000334340">
    <property type="component" value="Unassembled WGS sequence"/>
</dbReference>
<evidence type="ECO:0000313" key="3">
    <source>
        <dbReference type="EMBL" id="VUZ84729.1"/>
    </source>
</evidence>
<dbReference type="Gene3D" id="3.40.50.1820">
    <property type="entry name" value="alpha/beta hydrolase"/>
    <property type="match status" value="1"/>
</dbReference>
<accession>A0A564ZHD2</accession>
<dbReference type="GO" id="GO:0016787">
    <property type="term" value="F:hydrolase activity"/>
    <property type="evidence" value="ECO:0007669"/>
    <property type="project" value="UniProtKB-KW"/>
</dbReference>
<dbReference type="PANTHER" id="PTHR43798">
    <property type="entry name" value="MONOACYLGLYCEROL LIPASE"/>
    <property type="match status" value="1"/>
</dbReference>